<gene>
    <name evidence="1" type="ORF">K8F61_05340</name>
</gene>
<evidence type="ECO:0000313" key="2">
    <source>
        <dbReference type="Proteomes" id="UP001199642"/>
    </source>
</evidence>
<name>A0ABY3RUJ3_9MICO</name>
<reference evidence="1 2" key="1">
    <citation type="submission" date="2023-01" db="EMBL/GenBank/DDBJ databases">
        <title>Characterization of estradiol degrading bacteria Microbacterium sp. MZT7 and reveal degrading genes through genome analysis.</title>
        <authorList>
            <person name="Hao P."/>
            <person name="Gao Y."/>
        </authorList>
    </citation>
    <scope>NUCLEOTIDE SEQUENCE [LARGE SCALE GENOMIC DNA]</scope>
    <source>
        <strain evidence="1 2">MZT7</strain>
    </source>
</reference>
<accession>A0ABY3RUJ3</accession>
<dbReference type="RefSeq" id="WP_231820946.1">
    <property type="nucleotide sequence ID" value="NZ_CP082781.1"/>
</dbReference>
<evidence type="ECO:0000313" key="1">
    <source>
        <dbReference type="EMBL" id="UGS27614.1"/>
    </source>
</evidence>
<proteinExistence type="predicted"/>
<dbReference type="EMBL" id="CP082781">
    <property type="protein sequence ID" value="UGS27614.1"/>
    <property type="molecule type" value="Genomic_DNA"/>
</dbReference>
<sequence length="103" mass="11143">MGTGNGTVEVQRVTLSPEVVRQALWYFGDTNLGEDGGHFVTRLFALTAAADEDNRGKLAALWPEHVTAFNIAARMGWGLDYLRGLAKAHELHAEDMLDMGGAA</sequence>
<organism evidence="1 2">
    <name type="scientific">Microbacterium resistens</name>
    <dbReference type="NCBI Taxonomy" id="156977"/>
    <lineage>
        <taxon>Bacteria</taxon>
        <taxon>Bacillati</taxon>
        <taxon>Actinomycetota</taxon>
        <taxon>Actinomycetes</taxon>
        <taxon>Micrococcales</taxon>
        <taxon>Microbacteriaceae</taxon>
        <taxon>Microbacterium</taxon>
    </lineage>
</organism>
<protein>
    <submittedName>
        <fullName evidence="1">Uncharacterized protein</fullName>
    </submittedName>
</protein>
<dbReference type="Proteomes" id="UP001199642">
    <property type="component" value="Chromosome"/>
</dbReference>
<keyword evidence="2" id="KW-1185">Reference proteome</keyword>